<evidence type="ECO:0000313" key="2">
    <source>
        <dbReference type="EMBL" id="RKO89633.1"/>
    </source>
</evidence>
<organism evidence="2 3">
    <name type="scientific">Blyttiomyces helicus</name>
    <dbReference type="NCBI Taxonomy" id="388810"/>
    <lineage>
        <taxon>Eukaryota</taxon>
        <taxon>Fungi</taxon>
        <taxon>Fungi incertae sedis</taxon>
        <taxon>Chytridiomycota</taxon>
        <taxon>Chytridiomycota incertae sedis</taxon>
        <taxon>Chytridiomycetes</taxon>
        <taxon>Chytridiomycetes incertae sedis</taxon>
        <taxon>Blyttiomyces</taxon>
    </lineage>
</organism>
<protein>
    <submittedName>
        <fullName evidence="2">Uncharacterized protein</fullName>
    </submittedName>
</protein>
<name>A0A4P9WDA8_9FUNG</name>
<keyword evidence="3" id="KW-1185">Reference proteome</keyword>
<gene>
    <name evidence="2" type="ORF">BDK51DRAFT_40634</name>
</gene>
<reference evidence="3" key="1">
    <citation type="journal article" date="2018" name="Nat. Microbiol.">
        <title>Leveraging single-cell genomics to expand the fungal tree of life.</title>
        <authorList>
            <person name="Ahrendt S.R."/>
            <person name="Quandt C.A."/>
            <person name="Ciobanu D."/>
            <person name="Clum A."/>
            <person name="Salamov A."/>
            <person name="Andreopoulos B."/>
            <person name="Cheng J.F."/>
            <person name="Woyke T."/>
            <person name="Pelin A."/>
            <person name="Henrissat B."/>
            <person name="Reynolds N.K."/>
            <person name="Benny G.L."/>
            <person name="Smith M.E."/>
            <person name="James T.Y."/>
            <person name="Grigoriev I.V."/>
        </authorList>
    </citation>
    <scope>NUCLEOTIDE SEQUENCE [LARGE SCALE GENOMIC DNA]</scope>
</reference>
<dbReference type="Proteomes" id="UP000269721">
    <property type="component" value="Unassembled WGS sequence"/>
</dbReference>
<accession>A0A4P9WDA8</accession>
<proteinExistence type="predicted"/>
<feature type="region of interest" description="Disordered" evidence="1">
    <location>
        <begin position="155"/>
        <end position="185"/>
    </location>
</feature>
<evidence type="ECO:0000313" key="3">
    <source>
        <dbReference type="Proteomes" id="UP000269721"/>
    </source>
</evidence>
<sequence length="232" mass="25414">MSATPTWAANETIDPVLIGTGFQERSSEQDGDTRPPRESVHPDDFTLLAGLPLDAYTLADAPSLLICASFDFPKLFLFFPRPAERVESGVLELAQWLNRIQRRRLNYDAGSRARPINQRVGRMPLTVAIIGELGPAVQEHDVSVNWTAGAATPRTASVHPANLSHRASARPRPPRPPSSRQLKKPPPDAFTLFASLCKPFICSSSVSAVLRIPRIFLGPRRTLGDLRGHKAA</sequence>
<evidence type="ECO:0000256" key="1">
    <source>
        <dbReference type="SAM" id="MobiDB-lite"/>
    </source>
</evidence>
<dbReference type="AlphaFoldDB" id="A0A4P9WDA8"/>
<dbReference type="EMBL" id="KZ995979">
    <property type="protein sequence ID" value="RKO89633.1"/>
    <property type="molecule type" value="Genomic_DNA"/>
</dbReference>